<evidence type="ECO:0000256" key="2">
    <source>
        <dbReference type="ARBA" id="ARBA00007998"/>
    </source>
</evidence>
<evidence type="ECO:0000256" key="7">
    <source>
        <dbReference type="ARBA" id="ARBA00023136"/>
    </source>
</evidence>
<name>A0ABQ6G8S3_9BACL</name>
<evidence type="ECO:0000313" key="10">
    <source>
        <dbReference type="Proteomes" id="UP001157114"/>
    </source>
</evidence>
<dbReference type="NCBIfam" id="TIGR00912">
    <property type="entry name" value="2A0309"/>
    <property type="match status" value="1"/>
</dbReference>
<keyword evidence="5 8" id="KW-0812">Transmembrane</keyword>
<evidence type="ECO:0000256" key="1">
    <source>
        <dbReference type="ARBA" id="ARBA00004141"/>
    </source>
</evidence>
<keyword evidence="10" id="KW-1185">Reference proteome</keyword>
<dbReference type="Proteomes" id="UP001157114">
    <property type="component" value="Unassembled WGS sequence"/>
</dbReference>
<evidence type="ECO:0000256" key="3">
    <source>
        <dbReference type="ARBA" id="ARBA00022448"/>
    </source>
</evidence>
<keyword evidence="7 8" id="KW-0472">Membrane</keyword>
<evidence type="ECO:0000256" key="5">
    <source>
        <dbReference type="ARBA" id="ARBA00022692"/>
    </source>
</evidence>
<keyword evidence="3" id="KW-0813">Transport</keyword>
<feature type="transmembrane region" description="Helical" evidence="8">
    <location>
        <begin position="188"/>
        <end position="211"/>
    </location>
</feature>
<feature type="transmembrane region" description="Helical" evidence="8">
    <location>
        <begin position="223"/>
        <end position="245"/>
    </location>
</feature>
<evidence type="ECO:0000256" key="6">
    <source>
        <dbReference type="ARBA" id="ARBA00022989"/>
    </source>
</evidence>
<protein>
    <submittedName>
        <fullName evidence="9">Germination protein GerKB</fullName>
    </submittedName>
</protein>
<accession>A0ABQ6G8S3</accession>
<sequence length="374" mass="41255">MTVPAVEKLSRWQLFVVMVTFELGSALVVGVGNDSRKDAWLALIIGAIAGLPLIWMVSWMLRLYPGQTIYSILKITLGKWIGNLLVIGYVIYFLYLAAYVMRDFIAMMNAAVLPRTPAGIIGFTLMSVVAYIVYLGIETIGRMAEIFAPYMLLFTVAIVLLCLMSGEINLHNLLPVLGDGWHPIIKDVFPAVLGFPIGEMPLILMVLMAYIKRVDKGLGVGMAALGTGTFLLIISIVLQISVLTADGKARASFPLLNVARLISTAEFLERIEPLVVFLMMLGILLKISVFTILGVQGLEAVVQVPYRHFSFPISMIVAFIAIVHAKSFTDHIIKGTRMLPTYFHMPFQVYIPAVLFIILLIKHRPTKGKVGEGT</sequence>
<comment type="similarity">
    <text evidence="2">Belongs to the amino acid-polyamine-organocation (APC) superfamily. Spore germination protein (SGP) (TC 2.A.3.9) family.</text>
</comment>
<evidence type="ECO:0000256" key="4">
    <source>
        <dbReference type="ARBA" id="ARBA00022544"/>
    </source>
</evidence>
<evidence type="ECO:0000256" key="8">
    <source>
        <dbReference type="SAM" id="Phobius"/>
    </source>
</evidence>
<organism evidence="9 10">
    <name type="scientific">Paenibacillus glycanilyticus</name>
    <dbReference type="NCBI Taxonomy" id="126569"/>
    <lineage>
        <taxon>Bacteria</taxon>
        <taxon>Bacillati</taxon>
        <taxon>Bacillota</taxon>
        <taxon>Bacilli</taxon>
        <taxon>Bacillales</taxon>
        <taxon>Paenibacillaceae</taxon>
        <taxon>Paenibacillus</taxon>
    </lineage>
</organism>
<dbReference type="Pfam" id="PF03845">
    <property type="entry name" value="Spore_permease"/>
    <property type="match status" value="1"/>
</dbReference>
<feature type="transmembrane region" description="Helical" evidence="8">
    <location>
        <begin position="309"/>
        <end position="329"/>
    </location>
</feature>
<proteinExistence type="inferred from homology"/>
<dbReference type="PANTHER" id="PTHR34975:SF2">
    <property type="entry name" value="SPORE GERMINATION PROTEIN A2"/>
    <property type="match status" value="1"/>
</dbReference>
<feature type="transmembrane region" description="Helical" evidence="8">
    <location>
        <begin position="118"/>
        <end position="137"/>
    </location>
</feature>
<feature type="transmembrane region" description="Helical" evidence="8">
    <location>
        <begin position="341"/>
        <end position="361"/>
    </location>
</feature>
<dbReference type="RefSeq" id="WP_284237733.1">
    <property type="nucleotide sequence ID" value="NZ_BSSQ01000005.1"/>
</dbReference>
<feature type="transmembrane region" description="Helical" evidence="8">
    <location>
        <begin position="12"/>
        <end position="33"/>
    </location>
</feature>
<dbReference type="EMBL" id="BSSQ01000005">
    <property type="protein sequence ID" value="GLX67017.1"/>
    <property type="molecule type" value="Genomic_DNA"/>
</dbReference>
<comment type="caution">
    <text evidence="9">The sequence shown here is derived from an EMBL/GenBank/DDBJ whole genome shotgun (WGS) entry which is preliminary data.</text>
</comment>
<feature type="transmembrane region" description="Helical" evidence="8">
    <location>
        <begin position="80"/>
        <end position="98"/>
    </location>
</feature>
<gene>
    <name evidence="9" type="primary">grkb2</name>
    <name evidence="9" type="ORF">MU1_13610</name>
</gene>
<feature type="transmembrane region" description="Helical" evidence="8">
    <location>
        <begin position="274"/>
        <end position="297"/>
    </location>
</feature>
<reference evidence="9 10" key="1">
    <citation type="submission" date="2023-03" db="EMBL/GenBank/DDBJ databases">
        <title>Draft genome sequence of the bacteria which degrade cell wall of Tricholomamatutake.</title>
        <authorList>
            <person name="Konishi Y."/>
            <person name="Fukuta Y."/>
            <person name="Shirasaka N."/>
        </authorList>
    </citation>
    <scope>NUCLEOTIDE SEQUENCE [LARGE SCALE GENOMIC DNA]</scope>
    <source>
        <strain evidence="10">mu1</strain>
    </source>
</reference>
<comment type="subcellular location">
    <subcellularLocation>
        <location evidence="1">Membrane</location>
        <topology evidence="1">Multi-pass membrane protein</topology>
    </subcellularLocation>
</comment>
<keyword evidence="4" id="KW-0309">Germination</keyword>
<dbReference type="PANTHER" id="PTHR34975">
    <property type="entry name" value="SPORE GERMINATION PROTEIN A2"/>
    <property type="match status" value="1"/>
</dbReference>
<keyword evidence="6 8" id="KW-1133">Transmembrane helix</keyword>
<dbReference type="InterPro" id="IPR004761">
    <property type="entry name" value="Spore_GerAB"/>
</dbReference>
<feature type="transmembrane region" description="Helical" evidence="8">
    <location>
        <begin position="149"/>
        <end position="168"/>
    </location>
</feature>
<feature type="transmembrane region" description="Helical" evidence="8">
    <location>
        <begin position="39"/>
        <end position="59"/>
    </location>
</feature>
<evidence type="ECO:0000313" key="9">
    <source>
        <dbReference type="EMBL" id="GLX67017.1"/>
    </source>
</evidence>